<gene>
    <name evidence="7" type="ORF">SMD11_2859</name>
</gene>
<dbReference type="SUPFAM" id="SSF46689">
    <property type="entry name" value="Homeodomain-like"/>
    <property type="match status" value="1"/>
</dbReference>
<dbReference type="InterPro" id="IPR009057">
    <property type="entry name" value="Homeodomain-like_sf"/>
</dbReference>
<dbReference type="RefSeq" id="WP_087926794.1">
    <property type="nucleotide sequence ID" value="NZ_CP021744.1"/>
</dbReference>
<dbReference type="InterPro" id="IPR049445">
    <property type="entry name" value="TetR_SbtR-like_C"/>
</dbReference>
<dbReference type="GO" id="GO:0003700">
    <property type="term" value="F:DNA-binding transcription factor activity"/>
    <property type="evidence" value="ECO:0007669"/>
    <property type="project" value="TreeGrafter"/>
</dbReference>
<keyword evidence="2 4" id="KW-0238">DNA-binding</keyword>
<accession>A0A1Z2L2I6</accession>
<dbReference type="InterPro" id="IPR036271">
    <property type="entry name" value="Tet_transcr_reg_TetR-rel_C_sf"/>
</dbReference>
<dbReference type="EMBL" id="CP021744">
    <property type="protein sequence ID" value="ARZ68507.1"/>
    <property type="molecule type" value="Genomic_DNA"/>
</dbReference>
<dbReference type="InterPro" id="IPR001647">
    <property type="entry name" value="HTH_TetR"/>
</dbReference>
<dbReference type="Pfam" id="PF00440">
    <property type="entry name" value="TetR_N"/>
    <property type="match status" value="1"/>
</dbReference>
<dbReference type="GO" id="GO:0000976">
    <property type="term" value="F:transcription cis-regulatory region binding"/>
    <property type="evidence" value="ECO:0007669"/>
    <property type="project" value="TreeGrafter"/>
</dbReference>
<name>A0A1Z2L2I6_9ACTN</name>
<organism evidence="7 8">
    <name type="scientific">Streptomyces albireticuli</name>
    <dbReference type="NCBI Taxonomy" id="1940"/>
    <lineage>
        <taxon>Bacteria</taxon>
        <taxon>Bacillati</taxon>
        <taxon>Actinomycetota</taxon>
        <taxon>Actinomycetes</taxon>
        <taxon>Kitasatosporales</taxon>
        <taxon>Streptomycetaceae</taxon>
        <taxon>Streptomyces</taxon>
    </lineage>
</organism>
<dbReference type="PROSITE" id="PS50977">
    <property type="entry name" value="HTH_TETR_2"/>
    <property type="match status" value="1"/>
</dbReference>
<dbReference type="OrthoDB" id="3192968at2"/>
<feature type="domain" description="HTH tetR-type" evidence="6">
    <location>
        <begin position="33"/>
        <end position="92"/>
    </location>
</feature>
<dbReference type="InterPro" id="IPR050109">
    <property type="entry name" value="HTH-type_TetR-like_transc_reg"/>
</dbReference>
<dbReference type="SUPFAM" id="SSF48498">
    <property type="entry name" value="Tetracyclin repressor-like, C-terminal domain"/>
    <property type="match status" value="1"/>
</dbReference>
<keyword evidence="3" id="KW-0804">Transcription</keyword>
<keyword evidence="1" id="KW-0805">Transcription regulation</keyword>
<sequence>MTPPGDAADHLLDRLPDHLLVDASGRVPRADARRNAERLVSAARVAVAEVGVSVSAHEIARRAGVGVGTFYRRVPSLEALLRTVLDEVLDDILTVGDRALEDPDPWSGLATFATAYVGLRTESCGIGEALGGACGDALAPRLAELRELVRRLVERAQEAGAMRADVPWQDVPFLLAAASTSARTLDIRAGDRQWERNLRVVLDGLRSRQAGPLPGPLPGRAPEADRTGGPASGS</sequence>
<dbReference type="Gene3D" id="1.10.357.10">
    <property type="entry name" value="Tetracycline Repressor, domain 2"/>
    <property type="match status" value="1"/>
</dbReference>
<dbReference type="Proteomes" id="UP000195755">
    <property type="component" value="Chromosome"/>
</dbReference>
<feature type="DNA-binding region" description="H-T-H motif" evidence="4">
    <location>
        <begin position="55"/>
        <end position="74"/>
    </location>
</feature>
<feature type="region of interest" description="Disordered" evidence="5">
    <location>
        <begin position="207"/>
        <end position="234"/>
    </location>
</feature>
<protein>
    <recommendedName>
        <fullName evidence="6">HTH tetR-type domain-containing protein</fullName>
    </recommendedName>
</protein>
<dbReference type="PANTHER" id="PTHR30055">
    <property type="entry name" value="HTH-TYPE TRANSCRIPTIONAL REGULATOR RUTR"/>
    <property type="match status" value="1"/>
</dbReference>
<dbReference type="PANTHER" id="PTHR30055:SF234">
    <property type="entry name" value="HTH-TYPE TRANSCRIPTIONAL REGULATOR BETI"/>
    <property type="match status" value="1"/>
</dbReference>
<dbReference type="Pfam" id="PF21597">
    <property type="entry name" value="TetR_C_43"/>
    <property type="match status" value="1"/>
</dbReference>
<evidence type="ECO:0000313" key="7">
    <source>
        <dbReference type="EMBL" id="ARZ68507.1"/>
    </source>
</evidence>
<evidence type="ECO:0000256" key="4">
    <source>
        <dbReference type="PROSITE-ProRule" id="PRU00335"/>
    </source>
</evidence>
<dbReference type="AlphaFoldDB" id="A0A1Z2L2I6"/>
<dbReference type="KEGG" id="salj:SMD11_2859"/>
<reference evidence="7 8" key="1">
    <citation type="submission" date="2017-06" db="EMBL/GenBank/DDBJ databases">
        <title>Streptomyces albireticuli Genome sequencing and assembly.</title>
        <authorList>
            <person name="Wang Y."/>
            <person name="Du B."/>
            <person name="Ding Y."/>
            <person name="Liu H."/>
            <person name="Hou Q."/>
            <person name="Liu K."/>
            <person name="Yao L."/>
            <person name="Wang C."/>
        </authorList>
    </citation>
    <scope>NUCLEOTIDE SEQUENCE [LARGE SCALE GENOMIC DNA]</scope>
    <source>
        <strain evidence="7 8">MDJK11</strain>
    </source>
</reference>
<proteinExistence type="predicted"/>
<evidence type="ECO:0000256" key="2">
    <source>
        <dbReference type="ARBA" id="ARBA00023125"/>
    </source>
</evidence>
<evidence type="ECO:0000256" key="1">
    <source>
        <dbReference type="ARBA" id="ARBA00023015"/>
    </source>
</evidence>
<evidence type="ECO:0000259" key="6">
    <source>
        <dbReference type="PROSITE" id="PS50977"/>
    </source>
</evidence>
<evidence type="ECO:0000313" key="8">
    <source>
        <dbReference type="Proteomes" id="UP000195755"/>
    </source>
</evidence>
<evidence type="ECO:0000256" key="3">
    <source>
        <dbReference type="ARBA" id="ARBA00023163"/>
    </source>
</evidence>
<evidence type="ECO:0000256" key="5">
    <source>
        <dbReference type="SAM" id="MobiDB-lite"/>
    </source>
</evidence>